<keyword evidence="1" id="KW-0175">Coiled coil</keyword>
<evidence type="ECO:0000313" key="3">
    <source>
        <dbReference type="Proteomes" id="UP000777482"/>
    </source>
</evidence>
<gene>
    <name evidence="2" type="ORF">C6P46_000587</name>
</gene>
<dbReference type="Proteomes" id="UP000777482">
    <property type="component" value="Unassembled WGS sequence"/>
</dbReference>
<feature type="coiled-coil region" evidence="1">
    <location>
        <begin position="76"/>
        <end position="134"/>
    </location>
</feature>
<reference evidence="2 3" key="1">
    <citation type="submission" date="2020-11" db="EMBL/GenBank/DDBJ databases">
        <title>Kefir isolates.</title>
        <authorList>
            <person name="Marcisauskas S."/>
            <person name="Kim Y."/>
            <person name="Blasche S."/>
        </authorList>
    </citation>
    <scope>NUCLEOTIDE SEQUENCE [LARGE SCALE GENOMIC DNA]</scope>
    <source>
        <strain evidence="2 3">KR</strain>
    </source>
</reference>
<comment type="caution">
    <text evidence="2">The sequence shown here is derived from an EMBL/GenBank/DDBJ whole genome shotgun (WGS) entry which is preliminary data.</text>
</comment>
<protein>
    <submittedName>
        <fullName evidence="2">Uncharacterized protein</fullName>
    </submittedName>
</protein>
<organism evidence="2 3">
    <name type="scientific">Rhodotorula mucilaginosa</name>
    <name type="common">Yeast</name>
    <name type="synonym">Rhodotorula rubra</name>
    <dbReference type="NCBI Taxonomy" id="5537"/>
    <lineage>
        <taxon>Eukaryota</taxon>
        <taxon>Fungi</taxon>
        <taxon>Dikarya</taxon>
        <taxon>Basidiomycota</taxon>
        <taxon>Pucciniomycotina</taxon>
        <taxon>Microbotryomycetes</taxon>
        <taxon>Sporidiobolales</taxon>
        <taxon>Sporidiobolaceae</taxon>
        <taxon>Rhodotorula</taxon>
    </lineage>
</organism>
<dbReference type="AlphaFoldDB" id="A0A9P6W631"/>
<sequence length="192" mass="22108">MSLPAFSSFDNNAIWSYSSVQFVRTTFQIFFLPMAPSPGTSTSTSAERPLVAASKGTQQLFQAPSQQAPCGHAPAKAASKRVLKELKVRIRDEKKEVELVPRIGRWTFAAVQESFKHRVQLERVDKEKEKLEDEIAEYSPSYLHDKVDGWYNRPWDSEHRRGRHYELHRDYWALYATIGNFTDGDSRTSSFF</sequence>
<evidence type="ECO:0000313" key="2">
    <source>
        <dbReference type="EMBL" id="KAG0664961.1"/>
    </source>
</evidence>
<proteinExistence type="predicted"/>
<keyword evidence="3" id="KW-1185">Reference proteome</keyword>
<evidence type="ECO:0000256" key="1">
    <source>
        <dbReference type="SAM" id="Coils"/>
    </source>
</evidence>
<accession>A0A9P6W631</accession>
<dbReference type="EMBL" id="PUHQ01000011">
    <property type="protein sequence ID" value="KAG0664961.1"/>
    <property type="molecule type" value="Genomic_DNA"/>
</dbReference>
<dbReference type="OrthoDB" id="10561685at2759"/>
<name>A0A9P6W631_RHOMI</name>